<dbReference type="InterPro" id="IPR036047">
    <property type="entry name" value="F-box-like_dom_sf"/>
</dbReference>
<evidence type="ECO:0000313" key="3">
    <source>
        <dbReference type="Proteomes" id="UP001085076"/>
    </source>
</evidence>
<reference evidence="2" key="2">
    <citation type="journal article" date="2022" name="Hortic Res">
        <title>The genome of Dioscorea zingiberensis sheds light on the biosynthesis, origin and evolution of the medicinally important diosgenin saponins.</title>
        <authorList>
            <person name="Li Y."/>
            <person name="Tan C."/>
            <person name="Li Z."/>
            <person name="Guo J."/>
            <person name="Li S."/>
            <person name="Chen X."/>
            <person name="Wang C."/>
            <person name="Dai X."/>
            <person name="Yang H."/>
            <person name="Song W."/>
            <person name="Hou L."/>
            <person name="Xu J."/>
            <person name="Tong Z."/>
            <person name="Xu A."/>
            <person name="Yuan X."/>
            <person name="Wang W."/>
            <person name="Yang Q."/>
            <person name="Chen L."/>
            <person name="Sun Z."/>
            <person name="Wang K."/>
            <person name="Pan B."/>
            <person name="Chen J."/>
            <person name="Bao Y."/>
            <person name="Liu F."/>
            <person name="Qi X."/>
            <person name="Gang D.R."/>
            <person name="Wen J."/>
            <person name="Li J."/>
        </authorList>
    </citation>
    <scope>NUCLEOTIDE SEQUENCE</scope>
    <source>
        <strain evidence="2">Dzin_1.0</strain>
    </source>
</reference>
<dbReference type="Pfam" id="PF12937">
    <property type="entry name" value="F-box-like"/>
    <property type="match status" value="1"/>
</dbReference>
<dbReference type="PANTHER" id="PTHR13382:SF22">
    <property type="entry name" value="F-BOX PROTEIN SKIP14"/>
    <property type="match status" value="1"/>
</dbReference>
<dbReference type="EMBL" id="JAGGNH010000003">
    <property type="protein sequence ID" value="KAJ0976970.1"/>
    <property type="molecule type" value="Genomic_DNA"/>
</dbReference>
<evidence type="ECO:0000259" key="1">
    <source>
        <dbReference type="Pfam" id="PF12937"/>
    </source>
</evidence>
<proteinExistence type="predicted"/>
<dbReference type="OrthoDB" id="10044893at2759"/>
<dbReference type="SUPFAM" id="SSF81383">
    <property type="entry name" value="F-box domain"/>
    <property type="match status" value="1"/>
</dbReference>
<dbReference type="PANTHER" id="PTHR13382">
    <property type="entry name" value="MITOCHONDRIAL ATP SYNTHASE COUPLING FACTOR B"/>
    <property type="match status" value="1"/>
</dbReference>
<dbReference type="Gene3D" id="3.80.10.10">
    <property type="entry name" value="Ribonuclease Inhibitor"/>
    <property type="match status" value="1"/>
</dbReference>
<dbReference type="SUPFAM" id="SSF52047">
    <property type="entry name" value="RNI-like"/>
    <property type="match status" value="1"/>
</dbReference>
<dbReference type="Proteomes" id="UP001085076">
    <property type="component" value="Miscellaneous, Linkage group lg03"/>
</dbReference>
<dbReference type="InterPro" id="IPR017900">
    <property type="entry name" value="4Fe4S_Fe_S_CS"/>
</dbReference>
<name>A0A9D5CP22_9LILI</name>
<gene>
    <name evidence="2" type="ORF">J5N97_012444</name>
</gene>
<reference evidence="2" key="1">
    <citation type="submission" date="2021-03" db="EMBL/GenBank/DDBJ databases">
        <authorList>
            <person name="Li Z."/>
            <person name="Yang C."/>
        </authorList>
    </citation>
    <scope>NUCLEOTIDE SEQUENCE</scope>
    <source>
        <strain evidence="2">Dzin_1.0</strain>
        <tissue evidence="2">Leaf</tissue>
    </source>
</reference>
<dbReference type="Gene3D" id="1.20.1280.50">
    <property type="match status" value="1"/>
</dbReference>
<feature type="domain" description="F-box" evidence="1">
    <location>
        <begin position="126"/>
        <end position="164"/>
    </location>
</feature>
<dbReference type="AlphaFoldDB" id="A0A9D5CP22"/>
<dbReference type="GO" id="GO:0005737">
    <property type="term" value="C:cytoplasm"/>
    <property type="evidence" value="ECO:0007669"/>
    <property type="project" value="TreeGrafter"/>
</dbReference>
<dbReference type="InterPro" id="IPR050648">
    <property type="entry name" value="F-box_LRR-repeat"/>
</dbReference>
<sequence length="379" mass="41368">MSCLSNWEFDYGGERGRGGDRGCYDPVDLLPSDPFGMNLSDSFTAALASWVGDHAVNSGDFDGGGEFLVPGFHCREYGFSFGSVIGDDRGFVRGLDVGECSSSGRVGEACGDGGGGGGEEGPHEGLLFSLGYLGVRDLLSVERVCRALRNAVQSDALLWRCIHIDSPLSQRITDGELLRLTQRAQGSLHCLSLVGCSRITDDGLKRVLENNPRLKKLNIPGCVRLTVEGLINNLKAIKSPATPGITHLRLGRLFSVTPENYDELKSILGVDEPQQSNTRKPRFYHCGIYSLAFDDESALDIELCPECQKLKLVYDCPAETCRDKGPEECRACDVCIARCVECGRCIKNCEYEETFCLENLCSGCWKDPPQHPEMISEGS</sequence>
<dbReference type="InterPro" id="IPR032675">
    <property type="entry name" value="LRR_dom_sf"/>
</dbReference>
<organism evidence="2 3">
    <name type="scientific">Dioscorea zingiberensis</name>
    <dbReference type="NCBI Taxonomy" id="325984"/>
    <lineage>
        <taxon>Eukaryota</taxon>
        <taxon>Viridiplantae</taxon>
        <taxon>Streptophyta</taxon>
        <taxon>Embryophyta</taxon>
        <taxon>Tracheophyta</taxon>
        <taxon>Spermatophyta</taxon>
        <taxon>Magnoliopsida</taxon>
        <taxon>Liliopsida</taxon>
        <taxon>Dioscoreales</taxon>
        <taxon>Dioscoreaceae</taxon>
        <taxon>Dioscorea</taxon>
    </lineage>
</organism>
<comment type="caution">
    <text evidence="2">The sequence shown here is derived from an EMBL/GenBank/DDBJ whole genome shotgun (WGS) entry which is preliminary data.</text>
</comment>
<keyword evidence="3" id="KW-1185">Reference proteome</keyword>
<protein>
    <recommendedName>
        <fullName evidence="1">F-box domain-containing protein</fullName>
    </recommendedName>
</protein>
<dbReference type="InterPro" id="IPR001810">
    <property type="entry name" value="F-box_dom"/>
</dbReference>
<accession>A0A9D5CP22</accession>
<evidence type="ECO:0000313" key="2">
    <source>
        <dbReference type="EMBL" id="KAJ0976970.1"/>
    </source>
</evidence>
<dbReference type="PROSITE" id="PS00198">
    <property type="entry name" value="4FE4S_FER_1"/>
    <property type="match status" value="1"/>
</dbReference>